<organism evidence="18 19">
    <name type="scientific">Oncorhynchus tshawytscha</name>
    <name type="common">Chinook salmon</name>
    <name type="synonym">Salmo tshawytscha</name>
    <dbReference type="NCBI Taxonomy" id="74940"/>
    <lineage>
        <taxon>Eukaryota</taxon>
        <taxon>Metazoa</taxon>
        <taxon>Chordata</taxon>
        <taxon>Craniata</taxon>
        <taxon>Vertebrata</taxon>
        <taxon>Euteleostomi</taxon>
        <taxon>Actinopterygii</taxon>
        <taxon>Neopterygii</taxon>
        <taxon>Teleostei</taxon>
        <taxon>Protacanthopterygii</taxon>
        <taxon>Salmoniformes</taxon>
        <taxon>Salmonidae</taxon>
        <taxon>Salmoninae</taxon>
        <taxon>Oncorhynchus</taxon>
    </lineage>
</organism>
<dbReference type="Proteomes" id="UP000694402">
    <property type="component" value="Unassembled WGS sequence"/>
</dbReference>
<dbReference type="GO" id="GO:0004483">
    <property type="term" value="F:methyltransferase cap1 activity"/>
    <property type="evidence" value="ECO:0007669"/>
    <property type="project" value="TreeGrafter"/>
</dbReference>
<feature type="binding site" evidence="16">
    <location>
        <position position="214"/>
    </location>
    <ligand>
        <name>S-adenosyl-L-methionine</name>
        <dbReference type="ChEBI" id="CHEBI:59789"/>
    </ligand>
</feature>
<keyword evidence="7" id="KW-0507">mRNA processing</keyword>
<dbReference type="GO" id="GO:0120550">
    <property type="term" value="F:methyltransferase cap2 activity"/>
    <property type="evidence" value="ECO:0007669"/>
    <property type="project" value="UniProtKB-EC"/>
</dbReference>
<keyword evidence="19" id="KW-1185">Reference proteome</keyword>
<gene>
    <name evidence="18" type="primary">CMTR2</name>
</gene>
<sequence length="813" mass="89576">MSVNKIQFPDIIYIMQGMHCIALWTSSNHFGCFLFAAGCLVERMSWGRGARRKAGRQQPTDVEAFDPDVVAEVRELFNKVRTYVKPANGEWCIPDPREALRHPAQDHILLQTLKTSLNEVKNQLSDKDLDVWHQHTNSTNRAGKVIGTVRAASNAEICTQAWCKFYEILGTFNLLPEEALQSGELNTVHLCEAPGAFIAALNHYLKTSKYTCDWSWAANTLNPYHEANGGGTTITDDRLIVNTLPWWFFGSDNTGDIMSQKHLLELQTFVGNMRSIDVVTADGSFDCQGNPDEQEALVSSLHYCEAAAALLLLGPGGSFVLKMFTLYEHSSVCLLYLLNCCFRSVSVFKPATSKAGNSEVYVVCLHYDGKKAVRPLLSKLIRHFGPDLAAREALFPNQLLPQSFLAQHEQACSYFHDLQTGTIWENLRMFEGLNEKQRQRLENIRDCTAQEYLQRFQVSSLPRARWLSRNTVAPACCSVTGRRPLGQKNQMGSFNQRRELQALGWKERVGKGRYAACVEGHGPDGTGAGCVLAGPLAECHMDTWFVIVGAALTVVRNSPFCDGGLLNHLNEALEQAALGSGMDRSAAWTLVPPCSSCPMVGTTSILSEVAAQCDITPCNGKGNRKCLVFGRASCWGDCEEQAVGLVLEFCSEPSLPPTARTTLHDGEPQYQRDLLDCVLHSLRRMGPGDALLLPILSALTRVTAATVLCLHLSFRSVTFRCPSPPGAAGAVLVCVGFCPEAAARLLPHLGDLQERMGCLASGEEDADILPPVGQRQVLQFVPMEELLKGELIEFLWTMNSAIARQLLHLLMQA</sequence>
<evidence type="ECO:0000313" key="19">
    <source>
        <dbReference type="Proteomes" id="UP000694402"/>
    </source>
</evidence>
<dbReference type="PANTHER" id="PTHR16121:SF2">
    <property type="entry name" value="CAP-SPECIFIC MRNA (NUCLEOSIDE-2'-O-)-METHYLTRANSFERASE 2"/>
    <property type="match status" value="1"/>
</dbReference>
<dbReference type="FunFam" id="3.40.50.12760:FF:000002">
    <property type="entry name" value="Cap methyltransferase 2"/>
    <property type="match status" value="1"/>
</dbReference>
<evidence type="ECO:0000256" key="10">
    <source>
        <dbReference type="ARBA" id="ARBA00023042"/>
    </source>
</evidence>
<feature type="active site" description="Proton acceptor" evidence="16">
    <location>
        <position position="322"/>
    </location>
</feature>
<dbReference type="PROSITE" id="PS51614">
    <property type="entry name" value="SAM_MT_ADRIFT"/>
    <property type="match status" value="1"/>
</dbReference>
<evidence type="ECO:0000256" key="11">
    <source>
        <dbReference type="ARBA" id="ARBA00023242"/>
    </source>
</evidence>
<dbReference type="Pfam" id="PF01728">
    <property type="entry name" value="FtsJ"/>
    <property type="match status" value="1"/>
</dbReference>
<evidence type="ECO:0000256" key="12">
    <source>
        <dbReference type="ARBA" id="ARBA00049477"/>
    </source>
</evidence>
<dbReference type="PANTHER" id="PTHR16121">
    <property type="entry name" value="CAP-SPECIFIC MRNA (NUCLEOSIDE-2'-O-)-METHYLTRANSFERASE 1-RELATED"/>
    <property type="match status" value="1"/>
</dbReference>
<keyword evidence="11" id="KW-0539">Nucleus</keyword>
<dbReference type="SUPFAM" id="SSF53335">
    <property type="entry name" value="S-adenosyl-L-methionine-dependent methyltransferases"/>
    <property type="match status" value="1"/>
</dbReference>
<protein>
    <recommendedName>
        <fullName evidence="4">Cap-specific mRNA (nucleoside-2'-O-)-methyltransferase 2</fullName>
        <ecNumber evidence="3">2.1.1.296</ecNumber>
    </recommendedName>
    <alternativeName>
        <fullName evidence="15">Cap methyltransferase 2</fullName>
    </alternativeName>
    <alternativeName>
        <fullName evidence="13">Cap2 2'O-ribose methyltransferase 2</fullName>
    </alternativeName>
    <alternativeName>
        <fullName evidence="14">FtsJ methyltransferase domain-containing protein 1</fullName>
    </alternativeName>
</protein>
<comment type="subcellular location">
    <subcellularLocation>
        <location evidence="2">Cytoplasm</location>
    </subcellularLocation>
    <subcellularLocation>
        <location evidence="1">Nucleus</location>
    </subcellularLocation>
</comment>
<feature type="binding site" evidence="16">
    <location>
        <position position="282"/>
    </location>
    <ligand>
        <name>S-adenosyl-L-methionine</name>
        <dbReference type="ChEBI" id="CHEBI:59789"/>
    </ligand>
</feature>
<evidence type="ECO:0000256" key="16">
    <source>
        <dbReference type="PROSITE-ProRule" id="PRU00946"/>
    </source>
</evidence>
<evidence type="ECO:0000256" key="4">
    <source>
        <dbReference type="ARBA" id="ARBA00021134"/>
    </source>
</evidence>
<dbReference type="InterPro" id="IPR025807">
    <property type="entry name" value="Adrift-typ_MeTrfase"/>
</dbReference>
<dbReference type="Ensembl" id="ENSOTST00005118491.1">
    <property type="protein sequence ID" value="ENSOTSP00005111830.1"/>
    <property type="gene ID" value="ENSOTSG00005016815.2"/>
</dbReference>
<dbReference type="AlphaFoldDB" id="A0AAZ3P5L3"/>
<evidence type="ECO:0000256" key="14">
    <source>
        <dbReference type="ARBA" id="ARBA00078839"/>
    </source>
</evidence>
<evidence type="ECO:0000256" key="5">
    <source>
        <dbReference type="ARBA" id="ARBA00022490"/>
    </source>
</evidence>
<dbReference type="GO" id="GO:0006370">
    <property type="term" value="P:7-methylguanosine mRNA capping"/>
    <property type="evidence" value="ECO:0007669"/>
    <property type="project" value="UniProtKB-KW"/>
</dbReference>
<reference evidence="18" key="3">
    <citation type="submission" date="2025-09" db="UniProtKB">
        <authorList>
            <consortium name="Ensembl"/>
        </authorList>
    </citation>
    <scope>IDENTIFICATION</scope>
</reference>
<dbReference type="InterPro" id="IPR002877">
    <property type="entry name" value="RNA_MeTrfase_FtsJ_dom"/>
</dbReference>
<reference evidence="18" key="2">
    <citation type="submission" date="2025-08" db="UniProtKB">
        <authorList>
            <consortium name="Ensembl"/>
        </authorList>
    </citation>
    <scope>IDENTIFICATION</scope>
</reference>
<evidence type="ECO:0000256" key="7">
    <source>
        <dbReference type="ARBA" id="ARBA00022664"/>
    </source>
</evidence>
<keyword evidence="8 16" id="KW-0808">Transferase</keyword>
<keyword evidence="10" id="KW-0506">mRNA capping</keyword>
<dbReference type="GeneTree" id="ENSGT00940000161773"/>
<keyword evidence="5" id="KW-0963">Cytoplasm</keyword>
<name>A0AAZ3P5L3_ONCTS</name>
<keyword evidence="9 16" id="KW-0949">S-adenosyl-L-methionine</keyword>
<evidence type="ECO:0000256" key="3">
    <source>
        <dbReference type="ARBA" id="ARBA00012770"/>
    </source>
</evidence>
<dbReference type="GO" id="GO:0032259">
    <property type="term" value="P:methylation"/>
    <property type="evidence" value="ECO:0007669"/>
    <property type="project" value="UniProtKB-KW"/>
</dbReference>
<evidence type="ECO:0000256" key="15">
    <source>
        <dbReference type="ARBA" id="ARBA00081266"/>
    </source>
</evidence>
<dbReference type="GO" id="GO:0005737">
    <property type="term" value="C:cytoplasm"/>
    <property type="evidence" value="ECO:0007669"/>
    <property type="project" value="UniProtKB-SubCell"/>
</dbReference>
<evidence type="ECO:0000256" key="9">
    <source>
        <dbReference type="ARBA" id="ARBA00022691"/>
    </source>
</evidence>
<evidence type="ECO:0000256" key="1">
    <source>
        <dbReference type="ARBA" id="ARBA00004123"/>
    </source>
</evidence>
<evidence type="ECO:0000259" key="17">
    <source>
        <dbReference type="PROSITE" id="PS51614"/>
    </source>
</evidence>
<dbReference type="Gene3D" id="3.40.50.12760">
    <property type="match status" value="1"/>
</dbReference>
<proteinExistence type="predicted"/>
<dbReference type="InterPro" id="IPR029063">
    <property type="entry name" value="SAM-dependent_MTases_sf"/>
</dbReference>
<dbReference type="EC" id="2.1.1.296" evidence="3"/>
<comment type="catalytic activity">
    <reaction evidence="12">
        <text>a 5'-end (N(7)-methyl 5'-triphosphoguanosine)-(2'-O-methyl-ribonucleoside)-(ribonucleotide) in mRNA + S-adenosyl-L-methionine = a 5'-end (N(7)-methyl 5'-triphosphoguanosine)-(2'-O-methyl-ribonucleoside)-(2'-O-methyl-ribonucleotide) in mRNA + S-adenosyl-L-homocysteine + H(+)</text>
        <dbReference type="Rhea" id="RHEA:67024"/>
        <dbReference type="Rhea" id="RHEA-COMP:17169"/>
        <dbReference type="Rhea" id="RHEA-COMP:17170"/>
        <dbReference type="ChEBI" id="CHEBI:15378"/>
        <dbReference type="ChEBI" id="CHEBI:57856"/>
        <dbReference type="ChEBI" id="CHEBI:59789"/>
        <dbReference type="ChEBI" id="CHEBI:167612"/>
        <dbReference type="ChEBI" id="CHEBI:167614"/>
        <dbReference type="EC" id="2.1.1.296"/>
    </reaction>
</comment>
<dbReference type="GO" id="GO:0005634">
    <property type="term" value="C:nucleus"/>
    <property type="evidence" value="ECO:0007669"/>
    <property type="project" value="UniProtKB-SubCell"/>
</dbReference>
<feature type="domain" description="Adrift-type SAM-dependent 2'-O-MTase" evidence="17">
    <location>
        <begin position="156"/>
        <end position="369"/>
    </location>
</feature>
<evidence type="ECO:0000256" key="2">
    <source>
        <dbReference type="ARBA" id="ARBA00004496"/>
    </source>
</evidence>
<evidence type="ECO:0000313" key="18">
    <source>
        <dbReference type="Ensembl" id="ENSOTSP00005111830.1"/>
    </source>
</evidence>
<evidence type="ECO:0000256" key="8">
    <source>
        <dbReference type="ARBA" id="ARBA00022679"/>
    </source>
</evidence>
<dbReference type="InterPro" id="IPR050851">
    <property type="entry name" value="mRNA_Cap_2O-Ribose_MeTrfase"/>
</dbReference>
<keyword evidence="6 16" id="KW-0489">Methyltransferase</keyword>
<accession>A0AAZ3P5L3</accession>
<evidence type="ECO:0000256" key="6">
    <source>
        <dbReference type="ARBA" id="ARBA00022603"/>
    </source>
</evidence>
<evidence type="ECO:0000256" key="13">
    <source>
        <dbReference type="ARBA" id="ARBA00075600"/>
    </source>
</evidence>
<feature type="binding site" evidence="16">
    <location>
        <position position="195"/>
    </location>
    <ligand>
        <name>S-adenosyl-L-methionine</name>
        <dbReference type="ChEBI" id="CHEBI:59789"/>
    </ligand>
</feature>
<reference evidence="19" key="1">
    <citation type="journal article" date="2018" name="PLoS ONE">
        <title>Chinook salmon (Oncorhynchus tshawytscha) genome and transcriptome.</title>
        <authorList>
            <person name="Christensen K.A."/>
            <person name="Leong J.S."/>
            <person name="Sakhrani D."/>
            <person name="Biagi C.A."/>
            <person name="Minkley D.R."/>
            <person name="Withler R.E."/>
            <person name="Rondeau E.B."/>
            <person name="Koop B.F."/>
            <person name="Devlin R.H."/>
        </authorList>
    </citation>
    <scope>NUCLEOTIDE SEQUENCE [LARGE SCALE GENOMIC DNA]</scope>
</reference>